<keyword evidence="9" id="KW-1185">Reference proteome</keyword>
<feature type="domain" description="HD/PDEase" evidence="7">
    <location>
        <begin position="14"/>
        <end position="140"/>
    </location>
</feature>
<accession>A0ABY6ZLP2</accession>
<dbReference type="PANTHER" id="PTHR35795:SF1">
    <property type="entry name" value="BIS(5'-NUCLEOSYL)-TETRAPHOSPHATASE, SYMMETRICAL"/>
    <property type="match status" value="1"/>
</dbReference>
<dbReference type="Gene3D" id="1.10.3210.10">
    <property type="entry name" value="Hypothetical protein af1432"/>
    <property type="match status" value="1"/>
</dbReference>
<dbReference type="InterPro" id="IPR006674">
    <property type="entry name" value="HD_domain"/>
</dbReference>
<dbReference type="NCBIfam" id="TIGR00488">
    <property type="entry name" value="bis(5'-nucleosyl)-tetraphosphatase (symmetrical) YqeK"/>
    <property type="match status" value="1"/>
</dbReference>
<comment type="catalytic activity">
    <reaction evidence="6">
        <text>P(1),P(4)-bis(5'-adenosyl) tetraphosphate + H2O = 2 ADP + 2 H(+)</text>
        <dbReference type="Rhea" id="RHEA:24252"/>
        <dbReference type="ChEBI" id="CHEBI:15377"/>
        <dbReference type="ChEBI" id="CHEBI:15378"/>
        <dbReference type="ChEBI" id="CHEBI:58141"/>
        <dbReference type="ChEBI" id="CHEBI:456216"/>
        <dbReference type="EC" id="3.6.1.41"/>
    </reaction>
</comment>
<dbReference type="PANTHER" id="PTHR35795">
    <property type="entry name" value="SLR1885 PROTEIN"/>
    <property type="match status" value="1"/>
</dbReference>
<dbReference type="Proteomes" id="UP001164761">
    <property type="component" value="Chromosome"/>
</dbReference>
<organism evidence="8 9">
    <name type="scientific">Alicyclobacillus fastidiosus</name>
    <dbReference type="NCBI Taxonomy" id="392011"/>
    <lineage>
        <taxon>Bacteria</taxon>
        <taxon>Bacillati</taxon>
        <taxon>Bacillota</taxon>
        <taxon>Bacilli</taxon>
        <taxon>Bacillales</taxon>
        <taxon>Alicyclobacillaceae</taxon>
        <taxon>Alicyclobacillus</taxon>
    </lineage>
</organism>
<keyword evidence="2" id="KW-0479">Metal-binding</keyword>
<evidence type="ECO:0000259" key="7">
    <source>
        <dbReference type="SMART" id="SM00471"/>
    </source>
</evidence>
<name>A0ABY6ZLP2_9BACL</name>
<dbReference type="EMBL" id="CP104067">
    <property type="protein sequence ID" value="WAH43767.1"/>
    <property type="molecule type" value="Genomic_DNA"/>
</dbReference>
<dbReference type="GO" id="GO:0008803">
    <property type="term" value="F:bis(5'-nucleosyl)-tetraphosphatase (symmetrical) activity"/>
    <property type="evidence" value="ECO:0007669"/>
    <property type="project" value="UniProtKB-EC"/>
</dbReference>
<dbReference type="SMART" id="SM00471">
    <property type="entry name" value="HDc"/>
    <property type="match status" value="1"/>
</dbReference>
<reference evidence="8" key="1">
    <citation type="submission" date="2022-08" db="EMBL/GenBank/DDBJ databases">
        <title>Alicyclobacillus fastidiosus DSM 17978, complete genome.</title>
        <authorList>
            <person name="Wang Q."/>
            <person name="Cai R."/>
            <person name="Wang Z."/>
        </authorList>
    </citation>
    <scope>NUCLEOTIDE SEQUENCE</scope>
    <source>
        <strain evidence="8">DSM 17978</strain>
    </source>
</reference>
<evidence type="ECO:0000256" key="1">
    <source>
        <dbReference type="ARBA" id="ARBA00012506"/>
    </source>
</evidence>
<dbReference type="EC" id="3.6.1.41" evidence="1"/>
<evidence type="ECO:0000256" key="3">
    <source>
        <dbReference type="ARBA" id="ARBA00022741"/>
    </source>
</evidence>
<sequence>MELSQLIHDVKDSLTPHRFHHVEGVVQASIDLAKQYGVNAEQAEIAAWLHDIAREWSWEKLRVASQTIEVPPGFATIPTLLHGPIGAHIGKTHYGIDDELILDAVRYHTTGRPDMTALDMVLFVADAIEPGRDYAGVDQIRQAARRSLEWAVRLSIDNTIRFLVDAGKPLFPLTVLTRNDLIMRSE</sequence>
<dbReference type="SUPFAM" id="SSF109604">
    <property type="entry name" value="HD-domain/PDEase-like"/>
    <property type="match status" value="1"/>
</dbReference>
<evidence type="ECO:0000256" key="4">
    <source>
        <dbReference type="ARBA" id="ARBA00022801"/>
    </source>
</evidence>
<gene>
    <name evidence="8" type="primary">yqeK</name>
    <name evidence="8" type="ORF">NZD89_10475</name>
</gene>
<evidence type="ECO:0000313" key="9">
    <source>
        <dbReference type="Proteomes" id="UP001164761"/>
    </source>
</evidence>
<evidence type="ECO:0000256" key="2">
    <source>
        <dbReference type="ARBA" id="ARBA00022723"/>
    </source>
</evidence>
<dbReference type="Pfam" id="PF01966">
    <property type="entry name" value="HD"/>
    <property type="match status" value="1"/>
</dbReference>
<keyword evidence="3" id="KW-0547">Nucleotide-binding</keyword>
<keyword evidence="5" id="KW-0408">Iron</keyword>
<dbReference type="InterPro" id="IPR005249">
    <property type="entry name" value="YqeK"/>
</dbReference>
<proteinExistence type="predicted"/>
<keyword evidence="4 8" id="KW-0378">Hydrolase</keyword>
<protein>
    <recommendedName>
        <fullName evidence="1">bis(5'-nucleosyl)-tetraphosphatase (symmetrical)</fullName>
        <ecNumber evidence="1">3.6.1.41</ecNumber>
    </recommendedName>
</protein>
<dbReference type="InterPro" id="IPR051094">
    <property type="entry name" value="Diverse_Catalytic_Enzymes"/>
</dbReference>
<evidence type="ECO:0000256" key="5">
    <source>
        <dbReference type="ARBA" id="ARBA00023004"/>
    </source>
</evidence>
<dbReference type="CDD" id="cd00077">
    <property type="entry name" value="HDc"/>
    <property type="match status" value="1"/>
</dbReference>
<dbReference type="InterPro" id="IPR003607">
    <property type="entry name" value="HD/PDEase_dom"/>
</dbReference>
<evidence type="ECO:0000256" key="6">
    <source>
        <dbReference type="ARBA" id="ARBA00049417"/>
    </source>
</evidence>
<evidence type="ECO:0000313" key="8">
    <source>
        <dbReference type="EMBL" id="WAH43767.1"/>
    </source>
</evidence>
<dbReference type="RefSeq" id="WP_268007667.1">
    <property type="nucleotide sequence ID" value="NZ_BSUT01000001.1"/>
</dbReference>